<accession>A0A9W4HQE4</accession>
<dbReference type="OrthoDB" id="3970464at2759"/>
<reference evidence="1" key="1">
    <citation type="submission" date="2021-07" db="EMBL/GenBank/DDBJ databases">
        <authorList>
            <person name="Branca A.L. A."/>
        </authorList>
    </citation>
    <scope>NUCLEOTIDE SEQUENCE</scope>
</reference>
<gene>
    <name evidence="1" type="ORF">PNAL_LOCUS4370</name>
</gene>
<dbReference type="EMBL" id="CAJVNV010000166">
    <property type="protein sequence ID" value="CAG8089493.1"/>
    <property type="molecule type" value="Genomic_DNA"/>
</dbReference>
<name>A0A9W4HQE4_PENNA</name>
<dbReference type="Gene3D" id="3.40.50.720">
    <property type="entry name" value="NAD(P)-binding Rossmann-like Domain"/>
    <property type="match status" value="1"/>
</dbReference>
<dbReference type="InterPro" id="IPR036291">
    <property type="entry name" value="NAD(P)-bd_dom_sf"/>
</dbReference>
<organism evidence="1 2">
    <name type="scientific">Penicillium nalgiovense</name>
    <dbReference type="NCBI Taxonomy" id="60175"/>
    <lineage>
        <taxon>Eukaryota</taxon>
        <taxon>Fungi</taxon>
        <taxon>Dikarya</taxon>
        <taxon>Ascomycota</taxon>
        <taxon>Pezizomycotina</taxon>
        <taxon>Eurotiomycetes</taxon>
        <taxon>Eurotiomycetidae</taxon>
        <taxon>Eurotiales</taxon>
        <taxon>Aspergillaceae</taxon>
        <taxon>Penicillium</taxon>
    </lineage>
</organism>
<dbReference type="AlphaFoldDB" id="A0A9W4HQE4"/>
<evidence type="ECO:0000313" key="2">
    <source>
        <dbReference type="Proteomes" id="UP001153461"/>
    </source>
</evidence>
<dbReference type="Pfam" id="PF13561">
    <property type="entry name" value="adh_short_C2"/>
    <property type="match status" value="1"/>
</dbReference>
<dbReference type="SUPFAM" id="SSF51735">
    <property type="entry name" value="NAD(P)-binding Rossmann-fold domains"/>
    <property type="match status" value="1"/>
</dbReference>
<protein>
    <submittedName>
        <fullName evidence="1">Uncharacterized protein</fullName>
    </submittedName>
</protein>
<evidence type="ECO:0000313" key="1">
    <source>
        <dbReference type="EMBL" id="CAG8089493.1"/>
    </source>
</evidence>
<proteinExistence type="predicted"/>
<dbReference type="InterPro" id="IPR002347">
    <property type="entry name" value="SDR_fam"/>
</dbReference>
<sequence>MTKCLAMDFGPHNITVNCIAAGGVETDMYADMSAKYIPGGYKMSPSAGR</sequence>
<dbReference type="Proteomes" id="UP001153461">
    <property type="component" value="Unassembled WGS sequence"/>
</dbReference>
<comment type="caution">
    <text evidence="1">The sequence shown here is derived from an EMBL/GenBank/DDBJ whole genome shotgun (WGS) entry which is preliminary data.</text>
</comment>